<dbReference type="EMBL" id="MU003519">
    <property type="protein sequence ID" value="KAF2467613.1"/>
    <property type="molecule type" value="Genomic_DNA"/>
</dbReference>
<protein>
    <submittedName>
        <fullName evidence="1">Uncharacterized protein</fullName>
    </submittedName>
</protein>
<comment type="caution">
    <text evidence="1">The sequence shown here is derived from an EMBL/GenBank/DDBJ whole genome shotgun (WGS) entry which is preliminary data.</text>
</comment>
<name>A0ACB6QKZ3_9PLEO</name>
<organism evidence="1 2">
    <name type="scientific">Lindgomyces ingoldianus</name>
    <dbReference type="NCBI Taxonomy" id="673940"/>
    <lineage>
        <taxon>Eukaryota</taxon>
        <taxon>Fungi</taxon>
        <taxon>Dikarya</taxon>
        <taxon>Ascomycota</taxon>
        <taxon>Pezizomycotina</taxon>
        <taxon>Dothideomycetes</taxon>
        <taxon>Pleosporomycetidae</taxon>
        <taxon>Pleosporales</taxon>
        <taxon>Lindgomycetaceae</taxon>
        <taxon>Lindgomyces</taxon>
    </lineage>
</organism>
<proteinExistence type="predicted"/>
<evidence type="ECO:0000313" key="2">
    <source>
        <dbReference type="Proteomes" id="UP000799755"/>
    </source>
</evidence>
<keyword evidence="2" id="KW-1185">Reference proteome</keyword>
<sequence length="649" mass="72644">MEVNQQDQQLRNPKHSYNNNECNICIGPCIDLHALAPNKQGVDPSGGLQSSSNDQYYSKYRLSSLEAYPTNSNHEAAVGMDLSLLNYQDDSQFSQPDVKRFQEQDVPAGSHPLLQNQSPKPLNRSLKNSNSRRELPIDEALHTTRKSQIPDSFEIPSWDQIIRESTHKAIDMKLILPPNDASYHIVRRFLCHVLTIDEWGISKPNPGAIKATIQNWHGTGYYLRYLYEQEDLGDICPPAMPQDPSSLSDPLRIPNHVRDLIANCVYQEIRKLIDREEGSGSPKLPIRIESRLPTTAAGSHAIQIRTAQASTVQGVNVRKPENEGERTDRGKFVRSPSIRAQIPEEGSIQNGQIYRGKTLKWMQDAPGERDAQKRARAQKGNPDETPKQVYHQPSSGSGKLQPRSLPKPPEFNSNPKKVDRVNVLKGKYNLSVKNFFSNFSGSKTHLPIQPTKAPETYPIKAIRFENSTDANKPTIIERLKDISIHESSADGERSQRVRKKITVLLNDDSQSAHSSEQSIAAMLKRIRRSLSRELDHPISRSGTRKPMDVRIVSSATPVGMLNPVQTPIPSQVDSDETKAGGKREVGSDDPSQREKMESIRNTHYDSASEELQPVSAITASDRDPAAETKLKSGREGSCTERFKYQLGNI</sequence>
<dbReference type="Proteomes" id="UP000799755">
    <property type="component" value="Unassembled WGS sequence"/>
</dbReference>
<reference evidence="1" key="1">
    <citation type="journal article" date="2020" name="Stud. Mycol.">
        <title>101 Dothideomycetes genomes: a test case for predicting lifestyles and emergence of pathogens.</title>
        <authorList>
            <person name="Haridas S."/>
            <person name="Albert R."/>
            <person name="Binder M."/>
            <person name="Bloem J."/>
            <person name="Labutti K."/>
            <person name="Salamov A."/>
            <person name="Andreopoulos B."/>
            <person name="Baker S."/>
            <person name="Barry K."/>
            <person name="Bills G."/>
            <person name="Bluhm B."/>
            <person name="Cannon C."/>
            <person name="Castanera R."/>
            <person name="Culley D."/>
            <person name="Daum C."/>
            <person name="Ezra D."/>
            <person name="Gonzalez J."/>
            <person name="Henrissat B."/>
            <person name="Kuo A."/>
            <person name="Liang C."/>
            <person name="Lipzen A."/>
            <person name="Lutzoni F."/>
            <person name="Magnuson J."/>
            <person name="Mondo S."/>
            <person name="Nolan M."/>
            <person name="Ohm R."/>
            <person name="Pangilinan J."/>
            <person name="Park H.-J."/>
            <person name="Ramirez L."/>
            <person name="Alfaro M."/>
            <person name="Sun H."/>
            <person name="Tritt A."/>
            <person name="Yoshinaga Y."/>
            <person name="Zwiers L.-H."/>
            <person name="Turgeon B."/>
            <person name="Goodwin S."/>
            <person name="Spatafora J."/>
            <person name="Crous P."/>
            <person name="Grigoriev I."/>
        </authorList>
    </citation>
    <scope>NUCLEOTIDE SEQUENCE</scope>
    <source>
        <strain evidence="1">ATCC 200398</strain>
    </source>
</reference>
<gene>
    <name evidence="1" type="ORF">BDR25DRAFT_374391</name>
</gene>
<evidence type="ECO:0000313" key="1">
    <source>
        <dbReference type="EMBL" id="KAF2467613.1"/>
    </source>
</evidence>
<accession>A0ACB6QKZ3</accession>